<name>A0ACD5Y1B1_AVESA</name>
<reference evidence="1" key="2">
    <citation type="submission" date="2025-09" db="UniProtKB">
        <authorList>
            <consortium name="EnsemblPlants"/>
        </authorList>
    </citation>
    <scope>IDENTIFICATION</scope>
</reference>
<keyword evidence="2" id="KW-1185">Reference proteome</keyword>
<reference evidence="1" key="1">
    <citation type="submission" date="2021-05" db="EMBL/GenBank/DDBJ databases">
        <authorList>
            <person name="Scholz U."/>
            <person name="Mascher M."/>
            <person name="Fiebig A."/>
        </authorList>
    </citation>
    <scope>NUCLEOTIDE SEQUENCE [LARGE SCALE GENOMIC DNA]</scope>
</reference>
<proteinExistence type="predicted"/>
<dbReference type="Proteomes" id="UP001732700">
    <property type="component" value="Chromosome 5C"/>
</dbReference>
<evidence type="ECO:0000313" key="2">
    <source>
        <dbReference type="Proteomes" id="UP001732700"/>
    </source>
</evidence>
<organism evidence="1 2">
    <name type="scientific">Avena sativa</name>
    <name type="common">Oat</name>
    <dbReference type="NCBI Taxonomy" id="4498"/>
    <lineage>
        <taxon>Eukaryota</taxon>
        <taxon>Viridiplantae</taxon>
        <taxon>Streptophyta</taxon>
        <taxon>Embryophyta</taxon>
        <taxon>Tracheophyta</taxon>
        <taxon>Spermatophyta</taxon>
        <taxon>Magnoliopsida</taxon>
        <taxon>Liliopsida</taxon>
        <taxon>Poales</taxon>
        <taxon>Poaceae</taxon>
        <taxon>BOP clade</taxon>
        <taxon>Pooideae</taxon>
        <taxon>Poodae</taxon>
        <taxon>Poeae</taxon>
        <taxon>Poeae Chloroplast Group 1 (Aveneae type)</taxon>
        <taxon>Aveninae</taxon>
        <taxon>Avena</taxon>
    </lineage>
</organism>
<evidence type="ECO:0000313" key="1">
    <source>
        <dbReference type="EnsemblPlants" id="AVESA.00010b.r2.5CG0884340.1.CDS"/>
    </source>
</evidence>
<accession>A0ACD5Y1B1</accession>
<sequence length="262" mass="29003">MEQNGFIDAEDLLTTHRSIWLRPPELCREEQQEESQHFPQPSPLHSPLRLPQGQPSRAPSTAARRLDGFPPLSSSWPLCSPRRTGLPWRRRSIRAPLDCLAAHPVYYGFVSQLTLPKGPGGSAGHLAPMLHIKSEPGTREEETQEHEQKVNKYQAILAARLKAKYFSNKAFDGGKIFEAETIVDGETIQSSRWPCTSSFTNPVNFFRDKNSRERDSPSLVADSSAKNDSPSVGVEASQKNNANALAAENNLTPGKGHPSKET</sequence>
<dbReference type="EnsemblPlants" id="AVESA.00010b.r2.5CG0884340.1">
    <property type="protein sequence ID" value="AVESA.00010b.r2.5CG0884340.1.CDS"/>
    <property type="gene ID" value="AVESA.00010b.r2.5CG0884340"/>
</dbReference>
<protein>
    <submittedName>
        <fullName evidence="1">Uncharacterized protein</fullName>
    </submittedName>
</protein>